<gene>
    <name evidence="2" type="ORF">UMAG_11311</name>
</gene>
<dbReference type="EMBL" id="CM003141">
    <property type="protein sequence ID" value="KIS71460.1"/>
    <property type="molecule type" value="Genomic_DNA"/>
</dbReference>
<dbReference type="Proteomes" id="UP000000561">
    <property type="component" value="Chromosome 2"/>
</dbReference>
<feature type="region of interest" description="Disordered" evidence="1">
    <location>
        <begin position="49"/>
        <end position="92"/>
    </location>
</feature>
<dbReference type="VEuPathDB" id="FungiDB:UMAG_11311"/>
<name>A0A0D1EAP7_MYCMD</name>
<keyword evidence="3" id="KW-1185">Reference proteome</keyword>
<dbReference type="KEGG" id="uma:UMAG_11311"/>
<dbReference type="eggNOG" id="ENOG502S3X5">
    <property type="taxonomic scope" value="Eukaryota"/>
</dbReference>
<evidence type="ECO:0000313" key="3">
    <source>
        <dbReference type="Proteomes" id="UP000000561"/>
    </source>
</evidence>
<feature type="region of interest" description="Disordered" evidence="1">
    <location>
        <begin position="113"/>
        <end position="146"/>
    </location>
</feature>
<dbReference type="AlphaFoldDB" id="A0A0D1EAP7"/>
<reference evidence="2 3" key="1">
    <citation type="journal article" date="2006" name="Nature">
        <title>Insights from the genome of the biotrophic fungal plant pathogen Ustilago maydis.</title>
        <authorList>
            <person name="Kamper J."/>
            <person name="Kahmann R."/>
            <person name="Bolker M."/>
            <person name="Ma L.J."/>
            <person name="Brefort T."/>
            <person name="Saville B.J."/>
            <person name="Banuett F."/>
            <person name="Kronstad J.W."/>
            <person name="Gold S.E."/>
            <person name="Muller O."/>
            <person name="Perlin M.H."/>
            <person name="Wosten H.A."/>
            <person name="de Vries R."/>
            <person name="Ruiz-Herrera J."/>
            <person name="Reynaga-Pena C.G."/>
            <person name="Snetselaar K."/>
            <person name="McCann M."/>
            <person name="Perez-Martin J."/>
            <person name="Feldbrugge M."/>
            <person name="Basse C.W."/>
            <person name="Steinberg G."/>
            <person name="Ibeas J.I."/>
            <person name="Holloman W."/>
            <person name="Guzman P."/>
            <person name="Farman M."/>
            <person name="Stajich J.E."/>
            <person name="Sentandreu R."/>
            <person name="Gonzalez-Prieto J.M."/>
            <person name="Kennell J.C."/>
            <person name="Molina L."/>
            <person name="Schirawski J."/>
            <person name="Mendoza-Mendoza A."/>
            <person name="Greilinger D."/>
            <person name="Munch K."/>
            <person name="Rossel N."/>
            <person name="Scherer M."/>
            <person name="Vranes M."/>
            <person name="Ladendorf O."/>
            <person name="Vincon V."/>
            <person name="Fuchs U."/>
            <person name="Sandrock B."/>
            <person name="Meng S."/>
            <person name="Ho E.C."/>
            <person name="Cahill M.J."/>
            <person name="Boyce K.J."/>
            <person name="Klose J."/>
            <person name="Klosterman S.J."/>
            <person name="Deelstra H.J."/>
            <person name="Ortiz-Castellanos L."/>
            <person name="Li W."/>
            <person name="Sanchez-Alonso P."/>
            <person name="Schreier P.H."/>
            <person name="Hauser-Hahn I."/>
            <person name="Vaupel M."/>
            <person name="Koopmann E."/>
            <person name="Friedrich G."/>
            <person name="Voss H."/>
            <person name="Schluter T."/>
            <person name="Margolis J."/>
            <person name="Platt D."/>
            <person name="Swimmer C."/>
            <person name="Gnirke A."/>
            <person name="Chen F."/>
            <person name="Vysotskaia V."/>
            <person name="Mannhaupt G."/>
            <person name="Guldener U."/>
            <person name="Munsterkotter M."/>
            <person name="Haase D."/>
            <person name="Oesterheld M."/>
            <person name="Mewes H.W."/>
            <person name="Mauceli E.W."/>
            <person name="DeCaprio D."/>
            <person name="Wade C.M."/>
            <person name="Butler J."/>
            <person name="Young S."/>
            <person name="Jaffe D.B."/>
            <person name="Calvo S."/>
            <person name="Nusbaum C."/>
            <person name="Galagan J."/>
            <person name="Birren B.W."/>
        </authorList>
    </citation>
    <scope>NUCLEOTIDE SEQUENCE [LARGE SCALE GENOMIC DNA]</scope>
    <source>
        <strain evidence="3">DSM 14603 / FGSC 9021 / UM521</strain>
    </source>
</reference>
<evidence type="ECO:0000256" key="1">
    <source>
        <dbReference type="SAM" id="MobiDB-lite"/>
    </source>
</evidence>
<organism evidence="2 3">
    <name type="scientific">Mycosarcoma maydis</name>
    <name type="common">Corn smut fungus</name>
    <name type="synonym">Ustilago maydis</name>
    <dbReference type="NCBI Taxonomy" id="5270"/>
    <lineage>
        <taxon>Eukaryota</taxon>
        <taxon>Fungi</taxon>
        <taxon>Dikarya</taxon>
        <taxon>Basidiomycota</taxon>
        <taxon>Ustilaginomycotina</taxon>
        <taxon>Ustilaginomycetes</taxon>
        <taxon>Ustilaginales</taxon>
        <taxon>Ustilaginaceae</taxon>
        <taxon>Mycosarcoma</taxon>
    </lineage>
</organism>
<feature type="compositionally biased region" description="Low complexity" evidence="1">
    <location>
        <begin position="199"/>
        <end position="218"/>
    </location>
</feature>
<dbReference type="OrthoDB" id="2556679at2759"/>
<evidence type="ECO:0000313" key="2">
    <source>
        <dbReference type="EMBL" id="KIS71460.1"/>
    </source>
</evidence>
<dbReference type="RefSeq" id="XP_011387417.1">
    <property type="nucleotide sequence ID" value="XM_011389115.1"/>
</dbReference>
<proteinExistence type="predicted"/>
<dbReference type="InParanoid" id="A0A0D1EAP7"/>
<sequence>MTDVYAQQSLMHLHNANGYLAPDQACTCSYGAGLGRGSHTNMHSCMQLDSSAQRDEQDQQDQQESSAVQDVSVATDDYLPPGQFSSSPTERALYPASTMAAVEAKRARFFAQQSGCASRRARSRPTPTGSTSLKRPHKSHPLSSNASCSYRQSFFEQCQRAMETTRSVQRTERVSAFRKGADAFTRDLHSDDMDEDDLPSSSVGATSSPPASSQASSQELREEDDELTRRRIIGEYSRLKRIYELKGHLEIGWIDPDHLDWLESEIQQQQHASQEEHVHDPYLMADDETLEQLWIESQQQSQTPIEQGQQHAIVVDEFEDDASFEHALAMLPV</sequence>
<feature type="region of interest" description="Disordered" evidence="1">
    <location>
        <begin position="185"/>
        <end position="226"/>
    </location>
</feature>
<accession>A0A0D1EAP7</accession>
<dbReference type="GeneID" id="23567211"/>
<protein>
    <submittedName>
        <fullName evidence="2">Uncharacterized protein</fullName>
    </submittedName>
</protein>
<feature type="compositionally biased region" description="Low complexity" evidence="1">
    <location>
        <begin position="60"/>
        <end position="74"/>
    </location>
</feature>